<gene>
    <name evidence="1" type="ORF">GCM10010151_74530</name>
</gene>
<sequence>MPHRRTGQLRGRVDLTERAVGRLQLRMLGDERRQLILQRVIIGVWQRAVTRAVIQVVQTLDLSGQLSDALSYVHPPIKRQATDSPAERPDGFRLNAESQVPGLAAFQTRVNCS</sequence>
<dbReference type="Proteomes" id="UP001501822">
    <property type="component" value="Unassembled WGS sequence"/>
</dbReference>
<dbReference type="EMBL" id="BAAABM010000076">
    <property type="protein sequence ID" value="GAA0373563.1"/>
    <property type="molecule type" value="Genomic_DNA"/>
</dbReference>
<keyword evidence="2" id="KW-1185">Reference proteome</keyword>
<evidence type="ECO:0000313" key="2">
    <source>
        <dbReference type="Proteomes" id="UP001501822"/>
    </source>
</evidence>
<accession>A0ABN0XUY8</accession>
<evidence type="ECO:0008006" key="3">
    <source>
        <dbReference type="Google" id="ProtNLM"/>
    </source>
</evidence>
<name>A0ABN0XUY8_9ACTN</name>
<evidence type="ECO:0000313" key="1">
    <source>
        <dbReference type="EMBL" id="GAA0373563.1"/>
    </source>
</evidence>
<comment type="caution">
    <text evidence="1">The sequence shown here is derived from an EMBL/GenBank/DDBJ whole genome shotgun (WGS) entry which is preliminary data.</text>
</comment>
<protein>
    <recommendedName>
        <fullName evidence="3">Transposase</fullName>
    </recommendedName>
</protein>
<reference evidence="1 2" key="1">
    <citation type="journal article" date="2019" name="Int. J. Syst. Evol. Microbiol.">
        <title>The Global Catalogue of Microorganisms (GCM) 10K type strain sequencing project: providing services to taxonomists for standard genome sequencing and annotation.</title>
        <authorList>
            <consortium name="The Broad Institute Genomics Platform"/>
            <consortium name="The Broad Institute Genome Sequencing Center for Infectious Disease"/>
            <person name="Wu L."/>
            <person name="Ma J."/>
        </authorList>
    </citation>
    <scope>NUCLEOTIDE SEQUENCE [LARGE SCALE GENOMIC DNA]</scope>
    <source>
        <strain evidence="1 2">JCM 3146</strain>
    </source>
</reference>
<organism evidence="1 2">
    <name type="scientific">Actinoallomurus spadix</name>
    <dbReference type="NCBI Taxonomy" id="79912"/>
    <lineage>
        <taxon>Bacteria</taxon>
        <taxon>Bacillati</taxon>
        <taxon>Actinomycetota</taxon>
        <taxon>Actinomycetes</taxon>
        <taxon>Streptosporangiales</taxon>
        <taxon>Thermomonosporaceae</taxon>
        <taxon>Actinoallomurus</taxon>
    </lineage>
</organism>
<proteinExistence type="predicted"/>